<evidence type="ECO:0000313" key="3">
    <source>
        <dbReference type="EMBL" id="QTX03717.1"/>
    </source>
</evidence>
<dbReference type="Proteomes" id="UP000671914">
    <property type="component" value="Chromosome"/>
</dbReference>
<evidence type="ECO:0000256" key="2">
    <source>
        <dbReference type="SAM" id="SignalP"/>
    </source>
</evidence>
<proteinExistence type="predicted"/>
<feature type="signal peptide" evidence="2">
    <location>
        <begin position="1"/>
        <end position="23"/>
    </location>
</feature>
<accession>A0A975FKR3</accession>
<keyword evidence="2" id="KW-0732">Signal</keyword>
<feature type="chain" id="PRO_5038854332" description="LppX_LprAFG lipoprotein" evidence="2">
    <location>
        <begin position="24"/>
        <end position="260"/>
    </location>
</feature>
<evidence type="ECO:0008006" key="5">
    <source>
        <dbReference type="Google" id="ProtNLM"/>
    </source>
</evidence>
<evidence type="ECO:0000256" key="1">
    <source>
        <dbReference type="SAM" id="MobiDB-lite"/>
    </source>
</evidence>
<sequence length="260" mass="26917">MQIPTPFRSLSLVLAIAFAGVLAGCAPTPDAPAASTPAETGRAAELEPTPIPTPEACAALDFAPGSAIAGTSLADCLMAAMSAAGTGAQRVDTDVDGLGATSASFRWQPAFGMLVQRAGVEMVIDDQRGWLYDGARWVAADPNSDDEALATAAMIGQSLRPFADPRNLGQSLAMVETWTVLAEDEVPAADAARTTAWHLEPAAPIPLEDVVLTDVALWIGADGLPAYYTATEGYEGQTATTSNTFLQWGGPVDIPTPSEE</sequence>
<dbReference type="EMBL" id="CP071696">
    <property type="protein sequence ID" value="QTX03717.1"/>
    <property type="molecule type" value="Genomic_DNA"/>
</dbReference>
<name>A0A975FKR3_9MICO</name>
<dbReference type="AlphaFoldDB" id="A0A975FKR3"/>
<dbReference type="Gene3D" id="2.50.20.20">
    <property type="match status" value="1"/>
</dbReference>
<feature type="region of interest" description="Disordered" evidence="1">
    <location>
        <begin position="30"/>
        <end position="50"/>
    </location>
</feature>
<organism evidence="3 4">
    <name type="scientific">Agromyces archimandritae</name>
    <dbReference type="NCBI Taxonomy" id="2781962"/>
    <lineage>
        <taxon>Bacteria</taxon>
        <taxon>Bacillati</taxon>
        <taxon>Actinomycetota</taxon>
        <taxon>Actinomycetes</taxon>
        <taxon>Micrococcales</taxon>
        <taxon>Microbacteriaceae</taxon>
        <taxon>Agromyces</taxon>
    </lineage>
</organism>
<keyword evidence="4" id="KW-1185">Reference proteome</keyword>
<dbReference type="KEGG" id="aarc:G127AT_10265"/>
<evidence type="ECO:0000313" key="4">
    <source>
        <dbReference type="Proteomes" id="UP000671914"/>
    </source>
</evidence>
<feature type="compositionally biased region" description="Low complexity" evidence="1">
    <location>
        <begin position="30"/>
        <end position="40"/>
    </location>
</feature>
<protein>
    <recommendedName>
        <fullName evidence="5">LppX_LprAFG lipoprotein</fullName>
    </recommendedName>
</protein>
<gene>
    <name evidence="3" type="ORF">G127AT_10265</name>
</gene>
<dbReference type="RefSeq" id="WP_210896586.1">
    <property type="nucleotide sequence ID" value="NZ_CP071696.1"/>
</dbReference>
<reference evidence="3" key="1">
    <citation type="submission" date="2021-03" db="EMBL/GenBank/DDBJ databases">
        <title>Agromyces archimandritus sp. nov., isolated from the cockroach Archimandrita tessellata.</title>
        <authorList>
            <person name="Guzman J."/>
            <person name="Ortuzar M."/>
            <person name="Poehlein A."/>
            <person name="Daniel R."/>
            <person name="Trujillo M."/>
            <person name="Vilcinskas A."/>
        </authorList>
    </citation>
    <scope>NUCLEOTIDE SEQUENCE</scope>
    <source>
        <strain evidence="3">G127AT</strain>
    </source>
</reference>